<evidence type="ECO:0000313" key="1">
    <source>
        <dbReference type="EMBL" id="GGE68709.1"/>
    </source>
</evidence>
<gene>
    <name evidence="1" type="ORF">GCM10011401_15120</name>
</gene>
<reference evidence="1" key="2">
    <citation type="submission" date="2020-09" db="EMBL/GenBank/DDBJ databases">
        <authorList>
            <person name="Sun Q."/>
            <person name="Zhou Y."/>
        </authorList>
    </citation>
    <scope>NUCLEOTIDE SEQUENCE</scope>
    <source>
        <strain evidence="1">CGMCC 1.15388</strain>
    </source>
</reference>
<dbReference type="Pfam" id="PF10094">
    <property type="entry name" value="DUF2332"/>
    <property type="match status" value="1"/>
</dbReference>
<protein>
    <recommendedName>
        <fullName evidence="3">DUF2332 domain-containing protein</fullName>
    </recommendedName>
</protein>
<dbReference type="EMBL" id="BMIS01000006">
    <property type="protein sequence ID" value="GGE68709.1"/>
    <property type="molecule type" value="Genomic_DNA"/>
</dbReference>
<proteinExistence type="predicted"/>
<organism evidence="1 2">
    <name type="scientific">Nesterenkonia cremea</name>
    <dbReference type="NCBI Taxonomy" id="1882340"/>
    <lineage>
        <taxon>Bacteria</taxon>
        <taxon>Bacillati</taxon>
        <taxon>Actinomycetota</taxon>
        <taxon>Actinomycetes</taxon>
        <taxon>Micrococcales</taxon>
        <taxon>Micrococcaceae</taxon>
        <taxon>Nesterenkonia</taxon>
    </lineage>
</organism>
<reference evidence="1" key="1">
    <citation type="journal article" date="2014" name="Int. J. Syst. Evol. Microbiol.">
        <title>Complete genome sequence of Corynebacterium casei LMG S-19264T (=DSM 44701T), isolated from a smear-ripened cheese.</title>
        <authorList>
            <consortium name="US DOE Joint Genome Institute (JGI-PGF)"/>
            <person name="Walter F."/>
            <person name="Albersmeier A."/>
            <person name="Kalinowski J."/>
            <person name="Ruckert C."/>
        </authorList>
    </citation>
    <scope>NUCLEOTIDE SEQUENCE</scope>
    <source>
        <strain evidence="1">CGMCC 1.15388</strain>
    </source>
</reference>
<keyword evidence="2" id="KW-1185">Reference proteome</keyword>
<dbReference type="Proteomes" id="UP000633136">
    <property type="component" value="Unassembled WGS sequence"/>
</dbReference>
<evidence type="ECO:0008006" key="3">
    <source>
        <dbReference type="Google" id="ProtNLM"/>
    </source>
</evidence>
<dbReference type="InterPro" id="IPR011200">
    <property type="entry name" value="UCP012608"/>
</dbReference>
<sequence length="353" mass="38653">MLVTPPVYPSARCAHYGEAMRELPDDDAAQLREYYRHFAAVEAAEVSPLYAEWAASAAAGDEVLRLLAEVPASKRQPNLLFAAARIHGVELRSWSHARQQVIQRWEAIAATLRARRTQTNEPGRLAVLNLVLSRIAEEVGRPLALIEVGASAGLCLYPDAWPLRYQPGDQLLSPRGPLHSGVELNCTLEGVEPPSSLPEVAWRAGVDLNPLDLTRPDDADWLRALVWPGMEHRLERLDAGAQLVAQQPPHLVVGDLNEQLAGLLAQVPAGAVPVVFHSAVLVYLPREERARFLAQLRASGARWVSNEGPTVFPGIQQRLPQDEVERQGFVLALDGEPLARTGPHGQSARALPR</sequence>
<dbReference type="AlphaFoldDB" id="A0A917EPI4"/>
<comment type="caution">
    <text evidence="1">The sequence shown here is derived from an EMBL/GenBank/DDBJ whole genome shotgun (WGS) entry which is preliminary data.</text>
</comment>
<accession>A0A917EPI4</accession>
<name>A0A917EPI4_9MICC</name>
<evidence type="ECO:0000313" key="2">
    <source>
        <dbReference type="Proteomes" id="UP000633136"/>
    </source>
</evidence>